<dbReference type="EMBL" id="JAUHHV010000002">
    <property type="protein sequence ID" value="KAK1431688.1"/>
    <property type="molecule type" value="Genomic_DNA"/>
</dbReference>
<accession>A0AAD8P347</accession>
<reference evidence="2" key="1">
    <citation type="journal article" date="2023" name="bioRxiv">
        <title>Improved chromosome-level genome assembly for marigold (Tagetes erecta).</title>
        <authorList>
            <person name="Jiang F."/>
            <person name="Yuan L."/>
            <person name="Wang S."/>
            <person name="Wang H."/>
            <person name="Xu D."/>
            <person name="Wang A."/>
            <person name="Fan W."/>
        </authorList>
    </citation>
    <scope>NUCLEOTIDE SEQUENCE</scope>
    <source>
        <strain evidence="2">WSJ</strain>
        <tissue evidence="2">Leaf</tissue>
    </source>
</reference>
<organism evidence="2 3">
    <name type="scientific">Tagetes erecta</name>
    <name type="common">African marigold</name>
    <dbReference type="NCBI Taxonomy" id="13708"/>
    <lineage>
        <taxon>Eukaryota</taxon>
        <taxon>Viridiplantae</taxon>
        <taxon>Streptophyta</taxon>
        <taxon>Embryophyta</taxon>
        <taxon>Tracheophyta</taxon>
        <taxon>Spermatophyta</taxon>
        <taxon>Magnoliopsida</taxon>
        <taxon>eudicotyledons</taxon>
        <taxon>Gunneridae</taxon>
        <taxon>Pentapetalae</taxon>
        <taxon>asterids</taxon>
        <taxon>campanulids</taxon>
        <taxon>Asterales</taxon>
        <taxon>Asteraceae</taxon>
        <taxon>Asteroideae</taxon>
        <taxon>Heliantheae alliance</taxon>
        <taxon>Tageteae</taxon>
        <taxon>Tagetes</taxon>
    </lineage>
</organism>
<evidence type="ECO:0000313" key="3">
    <source>
        <dbReference type="Proteomes" id="UP001229421"/>
    </source>
</evidence>
<feature type="region of interest" description="Disordered" evidence="1">
    <location>
        <begin position="58"/>
        <end position="81"/>
    </location>
</feature>
<dbReference type="AlphaFoldDB" id="A0AAD8P347"/>
<protein>
    <submittedName>
        <fullName evidence="2">Uncharacterized protein</fullName>
    </submittedName>
</protein>
<evidence type="ECO:0000256" key="1">
    <source>
        <dbReference type="SAM" id="MobiDB-lite"/>
    </source>
</evidence>
<name>A0AAD8P347_TARER</name>
<proteinExistence type="predicted"/>
<feature type="compositionally biased region" description="Polar residues" evidence="1">
    <location>
        <begin position="60"/>
        <end position="81"/>
    </location>
</feature>
<dbReference type="Proteomes" id="UP001229421">
    <property type="component" value="Unassembled WGS sequence"/>
</dbReference>
<gene>
    <name evidence="2" type="ORF">QVD17_08234</name>
</gene>
<sequence>MLDNTRLLEMDRHVPDCCESTLDSKMIIKRKKRKRHFPATDNLDACLGIDNQRVKRLRLHSSSPSPQNDQVVPQMTDQTHK</sequence>
<keyword evidence="3" id="KW-1185">Reference proteome</keyword>
<comment type="caution">
    <text evidence="2">The sequence shown here is derived from an EMBL/GenBank/DDBJ whole genome shotgun (WGS) entry which is preliminary data.</text>
</comment>
<evidence type="ECO:0000313" key="2">
    <source>
        <dbReference type="EMBL" id="KAK1431688.1"/>
    </source>
</evidence>